<accession>A0A939P9V0</accession>
<dbReference type="Proteomes" id="UP000669179">
    <property type="component" value="Unassembled WGS sequence"/>
</dbReference>
<evidence type="ECO:0000256" key="2">
    <source>
        <dbReference type="ARBA" id="ARBA00022475"/>
    </source>
</evidence>
<evidence type="ECO:0000256" key="4">
    <source>
        <dbReference type="ARBA" id="ARBA00022989"/>
    </source>
</evidence>
<feature type="domain" description="MacB-like periplasmic core" evidence="9">
    <location>
        <begin position="33"/>
        <end position="256"/>
    </location>
</feature>
<evidence type="ECO:0000256" key="6">
    <source>
        <dbReference type="ARBA" id="ARBA00038076"/>
    </source>
</evidence>
<organism evidence="10 11">
    <name type="scientific">Actinomadura barringtoniae</name>
    <dbReference type="NCBI Taxonomy" id="1427535"/>
    <lineage>
        <taxon>Bacteria</taxon>
        <taxon>Bacillati</taxon>
        <taxon>Actinomycetota</taxon>
        <taxon>Actinomycetes</taxon>
        <taxon>Streptosporangiales</taxon>
        <taxon>Thermomonosporaceae</taxon>
        <taxon>Actinomadura</taxon>
    </lineage>
</organism>
<protein>
    <submittedName>
        <fullName evidence="10">ABC transporter permease</fullName>
    </submittedName>
</protein>
<evidence type="ECO:0000313" key="11">
    <source>
        <dbReference type="Proteomes" id="UP000669179"/>
    </source>
</evidence>
<dbReference type="InterPro" id="IPR025857">
    <property type="entry name" value="MacB_PCD"/>
</dbReference>
<feature type="transmembrane region" description="Helical" evidence="7">
    <location>
        <begin position="377"/>
        <end position="397"/>
    </location>
</feature>
<dbReference type="Pfam" id="PF02687">
    <property type="entry name" value="FtsX"/>
    <property type="match status" value="1"/>
</dbReference>
<reference evidence="10" key="1">
    <citation type="submission" date="2021-03" db="EMBL/GenBank/DDBJ databases">
        <authorList>
            <person name="Kanchanasin P."/>
            <person name="Saeng-In P."/>
            <person name="Phongsopitanun W."/>
            <person name="Yuki M."/>
            <person name="Kudo T."/>
            <person name="Ohkuma M."/>
            <person name="Tanasupawat S."/>
        </authorList>
    </citation>
    <scope>NUCLEOTIDE SEQUENCE</scope>
    <source>
        <strain evidence="10">GKU 128</strain>
    </source>
</reference>
<evidence type="ECO:0000259" key="9">
    <source>
        <dbReference type="Pfam" id="PF12704"/>
    </source>
</evidence>
<keyword evidence="11" id="KW-1185">Reference proteome</keyword>
<evidence type="ECO:0000313" key="10">
    <source>
        <dbReference type="EMBL" id="MBO2446028.1"/>
    </source>
</evidence>
<evidence type="ECO:0000256" key="7">
    <source>
        <dbReference type="SAM" id="Phobius"/>
    </source>
</evidence>
<evidence type="ECO:0000256" key="3">
    <source>
        <dbReference type="ARBA" id="ARBA00022692"/>
    </source>
</evidence>
<dbReference type="RefSeq" id="WP_208253601.1">
    <property type="nucleotide sequence ID" value="NZ_JAGEOJ010000001.1"/>
</dbReference>
<dbReference type="PANTHER" id="PTHR30572">
    <property type="entry name" value="MEMBRANE COMPONENT OF TRANSPORTER-RELATED"/>
    <property type="match status" value="1"/>
</dbReference>
<gene>
    <name evidence="10" type="ORF">J4573_02930</name>
</gene>
<keyword evidence="2" id="KW-1003">Cell membrane</keyword>
<evidence type="ECO:0000259" key="8">
    <source>
        <dbReference type="Pfam" id="PF02687"/>
    </source>
</evidence>
<dbReference type="Pfam" id="PF12704">
    <property type="entry name" value="MacB_PCD"/>
    <property type="match status" value="1"/>
</dbReference>
<feature type="transmembrane region" description="Helical" evidence="7">
    <location>
        <begin position="340"/>
        <end position="365"/>
    </location>
</feature>
<feature type="domain" description="ABC3 transporter permease C-terminal" evidence="8">
    <location>
        <begin position="292"/>
        <end position="404"/>
    </location>
</feature>
<evidence type="ECO:0000256" key="5">
    <source>
        <dbReference type="ARBA" id="ARBA00023136"/>
    </source>
</evidence>
<dbReference type="GO" id="GO:0022857">
    <property type="term" value="F:transmembrane transporter activity"/>
    <property type="evidence" value="ECO:0007669"/>
    <property type="project" value="TreeGrafter"/>
</dbReference>
<dbReference type="InterPro" id="IPR003838">
    <property type="entry name" value="ABC3_permease_C"/>
</dbReference>
<dbReference type="AlphaFoldDB" id="A0A939P9V0"/>
<comment type="caution">
    <text evidence="10">The sequence shown here is derived from an EMBL/GenBank/DDBJ whole genome shotgun (WGS) entry which is preliminary data.</text>
</comment>
<feature type="transmembrane region" description="Helical" evidence="7">
    <location>
        <begin position="288"/>
        <end position="313"/>
    </location>
</feature>
<name>A0A939P9V0_9ACTN</name>
<keyword evidence="3 7" id="KW-0812">Transmembrane</keyword>
<comment type="similarity">
    <text evidence="6">Belongs to the ABC-4 integral membrane protein family.</text>
</comment>
<sequence length="411" mass="41879">MSVPAHLVPARLRPGDQARVASTGLRARPLRAALSALGIAIGTTAIVAVLGLSSSSQAGLLAEIDKLGTNLLTVKTGQSFTQEAAVMPVAAPDRVSRLGSVEQVAHTGTIDGAKAYRSPLIPSINTNGLSVQATSLNLPQVAGAGVAHGRWLNEATATQPTVVLGAAAASRLGFSRVYPGQRVWLGGQWFYVAGILSPATLAPEIDSSALVGYPAARRYLGYTTMSRGKAADGPPTMIYIRAKTDAVDQVQAALARTANPEHPNEVDVSQPSDALTARAAAKGAFNSLFLGLGVVALIVGAVGVANIMIISVLERRSEIGLRRALGATKGQIRSQFLAEAIMLAVIGGAIGVACGAVATAVYAGVKGWTVVIPAEAWAGGIGSAVLIGAIAGLMPALRAARLSPTEALRTA</sequence>
<keyword evidence="5 7" id="KW-0472">Membrane</keyword>
<dbReference type="InterPro" id="IPR050250">
    <property type="entry name" value="Macrolide_Exporter_MacB"/>
</dbReference>
<keyword evidence="4 7" id="KW-1133">Transmembrane helix</keyword>
<dbReference type="GO" id="GO:0005886">
    <property type="term" value="C:plasma membrane"/>
    <property type="evidence" value="ECO:0007669"/>
    <property type="project" value="UniProtKB-SubCell"/>
</dbReference>
<dbReference type="PANTHER" id="PTHR30572:SF4">
    <property type="entry name" value="ABC TRANSPORTER PERMEASE YTRF"/>
    <property type="match status" value="1"/>
</dbReference>
<evidence type="ECO:0000256" key="1">
    <source>
        <dbReference type="ARBA" id="ARBA00004651"/>
    </source>
</evidence>
<dbReference type="EMBL" id="JAGEOJ010000001">
    <property type="protein sequence ID" value="MBO2446028.1"/>
    <property type="molecule type" value="Genomic_DNA"/>
</dbReference>
<comment type="subcellular location">
    <subcellularLocation>
        <location evidence="1">Cell membrane</location>
        <topology evidence="1">Multi-pass membrane protein</topology>
    </subcellularLocation>
</comment>
<proteinExistence type="inferred from homology"/>